<dbReference type="InterPro" id="IPR017853">
    <property type="entry name" value="GH"/>
</dbReference>
<feature type="chain" id="PRO_5047032407" evidence="3">
    <location>
        <begin position="23"/>
        <end position="788"/>
    </location>
</feature>
<accession>A0ABW9JHR4</accession>
<evidence type="ECO:0000256" key="3">
    <source>
        <dbReference type="SAM" id="SignalP"/>
    </source>
</evidence>
<dbReference type="SUPFAM" id="SSF51445">
    <property type="entry name" value="(Trans)glycosidases"/>
    <property type="match status" value="1"/>
</dbReference>
<sequence>MKKRIALICLLLVGMIMNGAYAQSRTDSFFKTGDKISFIGNSITHSGDFHHYILVYYATRFPELNISVYNLGIKGDNANSFLRRMDADIIPKKANWSIIMAGMNDVNRSLYAAERQGDTDIQSRKERALSDYRNYYETVIQRLLKTKTKIILQKPSIYDQTGDLPVPNLMGVNDALKKCTGIIDELAKKYKLQVIDYWTIMAQLNKQLQQKDPKATIVGNDRVHPGPVGNFVMAHQFLKSTSAPTSVSAIEIENGAVKNSSYVVVKDLSVKDGTITFKAKEESLPFPMPQEAEPALALVPFAEELSKQSLKIGGLTEGSYTLTIDGTFIGNFTAQNLENGINLSNFKNTPQYKQAVKVLQQAILYRNTQRKVRDLKFVEFSYLPENLWNGDFNGIKAFMDNYLSFMQTSNDARYPNFKKVFDDYLKDKPSQRMFEKQIDSLAGVIYTTNRPKEHTFQISKSDLNMPDRSKAPFGVNLAGAEFAHNKIPGIYAKDYIYPTIDELDYFKSKGMTLIRIPFLWERLQHELGGELDQLELQRLMTIVDAARERKLWVILDMHNYGRRYVNGTREIIDSENLPIAHVADAWRKIATEFKGKDNIWGYGLMNEPHDMLKPNSWFNIAQVCINKIREVDQKTPIMVGGDSWSSAERWMEFSANLKNLVDPSKDLIFEVHIYFDEDASGTYKRSYDEEKADPNIGIKRATPFVKWLKENNFRGFVGEYGVPDDDPRWLVALDNFLTYLTKNNLNGTYWAAGPWWNKYRLAIEPKNDTDRPQMVILEKYNYTEQHRK</sequence>
<dbReference type="CDD" id="cd01834">
    <property type="entry name" value="SGNH_hydrolase_like_2"/>
    <property type="match status" value="1"/>
</dbReference>
<evidence type="ECO:0000256" key="1">
    <source>
        <dbReference type="ARBA" id="ARBA00022801"/>
    </source>
</evidence>
<keyword evidence="2" id="KW-0326">Glycosidase</keyword>
<keyword evidence="1" id="KW-0378">Hydrolase</keyword>
<dbReference type="Pfam" id="PF00150">
    <property type="entry name" value="Cellulase"/>
    <property type="match status" value="1"/>
</dbReference>
<protein>
    <submittedName>
        <fullName evidence="6">Cellulase family glycosylhydrolase</fullName>
    </submittedName>
</protein>
<feature type="domain" description="Glycoside hydrolase family 5" evidence="4">
    <location>
        <begin position="478"/>
        <end position="753"/>
    </location>
</feature>
<gene>
    <name evidence="6" type="ORF">E5L68_011085</name>
</gene>
<evidence type="ECO:0000259" key="5">
    <source>
        <dbReference type="Pfam" id="PF13472"/>
    </source>
</evidence>
<evidence type="ECO:0000313" key="6">
    <source>
        <dbReference type="EMBL" id="MFN0291937.1"/>
    </source>
</evidence>
<keyword evidence="7" id="KW-1185">Reference proteome</keyword>
<name>A0ABW9JHR4_9SPHI</name>
<dbReference type="EMBL" id="SRMP02000016">
    <property type="protein sequence ID" value="MFN0291937.1"/>
    <property type="molecule type" value="Genomic_DNA"/>
</dbReference>
<evidence type="ECO:0000313" key="7">
    <source>
        <dbReference type="Proteomes" id="UP001517367"/>
    </source>
</evidence>
<proteinExistence type="predicted"/>
<dbReference type="PANTHER" id="PTHR34142:SF1">
    <property type="entry name" value="GLYCOSIDE HYDROLASE FAMILY 5 DOMAIN-CONTAINING PROTEIN"/>
    <property type="match status" value="1"/>
</dbReference>
<dbReference type="Proteomes" id="UP001517367">
    <property type="component" value="Unassembled WGS sequence"/>
</dbReference>
<feature type="domain" description="SGNH hydrolase-type esterase" evidence="5">
    <location>
        <begin position="38"/>
        <end position="229"/>
    </location>
</feature>
<keyword evidence="3" id="KW-0732">Signal</keyword>
<dbReference type="Gene3D" id="3.20.20.80">
    <property type="entry name" value="Glycosidases"/>
    <property type="match status" value="1"/>
</dbReference>
<dbReference type="Gene3D" id="3.40.50.1110">
    <property type="entry name" value="SGNH hydrolase"/>
    <property type="match status" value="1"/>
</dbReference>
<dbReference type="Pfam" id="PF13472">
    <property type="entry name" value="Lipase_GDSL_2"/>
    <property type="match status" value="1"/>
</dbReference>
<organism evidence="6 7">
    <name type="scientific">Pedobacter helvus</name>
    <dbReference type="NCBI Taxonomy" id="2563444"/>
    <lineage>
        <taxon>Bacteria</taxon>
        <taxon>Pseudomonadati</taxon>
        <taxon>Bacteroidota</taxon>
        <taxon>Sphingobacteriia</taxon>
        <taxon>Sphingobacteriales</taxon>
        <taxon>Sphingobacteriaceae</taxon>
        <taxon>Pedobacter</taxon>
    </lineage>
</organism>
<comment type="caution">
    <text evidence="6">The sequence shown here is derived from an EMBL/GenBank/DDBJ whole genome shotgun (WGS) entry which is preliminary data.</text>
</comment>
<dbReference type="PANTHER" id="PTHR34142">
    <property type="entry name" value="ENDO-BETA-1,4-GLUCANASE A"/>
    <property type="match status" value="1"/>
</dbReference>
<dbReference type="InterPro" id="IPR001547">
    <property type="entry name" value="Glyco_hydro_5"/>
</dbReference>
<reference evidence="6 7" key="1">
    <citation type="submission" date="2024-12" db="EMBL/GenBank/DDBJ databases">
        <authorList>
            <person name="Hu S."/>
        </authorList>
    </citation>
    <scope>NUCLEOTIDE SEQUENCE [LARGE SCALE GENOMIC DNA]</scope>
    <source>
        <strain evidence="6 7">P-25</strain>
    </source>
</reference>
<evidence type="ECO:0000256" key="2">
    <source>
        <dbReference type="ARBA" id="ARBA00023295"/>
    </source>
</evidence>
<dbReference type="RefSeq" id="WP_138730784.1">
    <property type="nucleotide sequence ID" value="NZ_SRMP02000016.1"/>
</dbReference>
<evidence type="ECO:0000259" key="4">
    <source>
        <dbReference type="Pfam" id="PF00150"/>
    </source>
</evidence>
<dbReference type="InterPro" id="IPR013830">
    <property type="entry name" value="SGNH_hydro"/>
</dbReference>
<dbReference type="InterPro" id="IPR036514">
    <property type="entry name" value="SGNH_hydro_sf"/>
</dbReference>
<feature type="signal peptide" evidence="3">
    <location>
        <begin position="1"/>
        <end position="22"/>
    </location>
</feature>
<dbReference type="SUPFAM" id="SSF52266">
    <property type="entry name" value="SGNH hydrolase"/>
    <property type="match status" value="1"/>
</dbReference>